<dbReference type="InterPro" id="IPR043129">
    <property type="entry name" value="ATPase_NBD"/>
</dbReference>
<dbReference type="InterPro" id="IPR049067">
    <property type="entry name" value="MreB-like_C"/>
</dbReference>
<proteinExistence type="predicted"/>
<dbReference type="InterPro" id="IPR040607">
    <property type="entry name" value="ALP_N"/>
</dbReference>
<dbReference type="Proteomes" id="UP000756860">
    <property type="component" value="Unassembled WGS sequence"/>
</dbReference>
<evidence type="ECO:0000259" key="2">
    <source>
        <dbReference type="Pfam" id="PF21522"/>
    </source>
</evidence>
<sequence>MEIIAIDIGFGFTKATNGTRTIVFKSILGEATDIQFKGGILGESSPDENIQIEVDGRSYFVGEMAERQSNVRSFTLDQSQFFSAFAKQLALAAASRLVGTFMPVGLVTGLPIGYFKEYKDELAKMLKGDHKVVLTNGSGKREEKVIKINEVRVIPQPFGSLFNLMLNDVGELGEKRYVKEKVGIIDIGFKTADFTVADKMRYSERGSRTTDSGISRAFGMIAGKLREKTSVNVELYRLYDAVERGNIKIRGKEFDLKGPTEHVYGQLATSIANEVDRLWTDDWDIETIVLTGGGGAALARHLQPLLNGQVIVADAAKDARLCNVQGYWKFGKHIWARGIVTPPATPPA</sequence>
<accession>A0ABS5SDY9</accession>
<dbReference type="SUPFAM" id="SSF53067">
    <property type="entry name" value="Actin-like ATPase domain"/>
    <property type="match status" value="2"/>
</dbReference>
<name>A0ABS5SDY9_9BACT</name>
<keyword evidence="4" id="KW-1185">Reference proteome</keyword>
<dbReference type="EMBL" id="JAHCVK010000004">
    <property type="protein sequence ID" value="MBT0653586.1"/>
    <property type="molecule type" value="Genomic_DNA"/>
</dbReference>
<evidence type="ECO:0000313" key="3">
    <source>
        <dbReference type="EMBL" id="MBT0653586.1"/>
    </source>
</evidence>
<dbReference type="RefSeq" id="WP_214175586.1">
    <property type="nucleotide sequence ID" value="NZ_JAHCVK010000004.1"/>
</dbReference>
<reference evidence="3 4" key="1">
    <citation type="submission" date="2021-05" db="EMBL/GenBank/DDBJ databases">
        <title>The draft genome of Geobacter luticola JCM 17780.</title>
        <authorList>
            <person name="Xu Z."/>
            <person name="Masuda Y."/>
            <person name="Itoh H."/>
            <person name="Senoo K."/>
        </authorList>
    </citation>
    <scope>NUCLEOTIDE SEQUENCE [LARGE SCALE GENOMIC DNA]</scope>
    <source>
        <strain evidence="3 4">JCM 17780</strain>
    </source>
</reference>
<gene>
    <name evidence="3" type="ORF">KI810_11005</name>
</gene>
<dbReference type="CDD" id="cd24025">
    <property type="entry name" value="ASKHA_NBD_ParM_pCBH-like"/>
    <property type="match status" value="1"/>
</dbReference>
<feature type="domain" description="Actin-like protein N-terminal" evidence="1">
    <location>
        <begin position="5"/>
        <end position="159"/>
    </location>
</feature>
<evidence type="ECO:0000259" key="1">
    <source>
        <dbReference type="Pfam" id="PF17989"/>
    </source>
</evidence>
<evidence type="ECO:0000313" key="4">
    <source>
        <dbReference type="Proteomes" id="UP000756860"/>
    </source>
</evidence>
<protein>
    <submittedName>
        <fullName evidence="3">ParM/StbA family protein</fullName>
    </submittedName>
</protein>
<feature type="domain" description="Actin homologue MreB-like C-terminal" evidence="2">
    <location>
        <begin position="184"/>
        <end position="303"/>
    </location>
</feature>
<dbReference type="Gene3D" id="3.30.420.40">
    <property type="match status" value="2"/>
</dbReference>
<comment type="caution">
    <text evidence="3">The sequence shown here is derived from an EMBL/GenBank/DDBJ whole genome shotgun (WGS) entry which is preliminary data.</text>
</comment>
<dbReference type="Pfam" id="PF21522">
    <property type="entry name" value="MreB-like_C"/>
    <property type="match status" value="1"/>
</dbReference>
<organism evidence="3 4">
    <name type="scientific">Geomobilimonas luticola</name>
    <dbReference type="NCBI Taxonomy" id="1114878"/>
    <lineage>
        <taxon>Bacteria</taxon>
        <taxon>Pseudomonadati</taxon>
        <taxon>Thermodesulfobacteriota</taxon>
        <taxon>Desulfuromonadia</taxon>
        <taxon>Geobacterales</taxon>
        <taxon>Geobacteraceae</taxon>
        <taxon>Geomobilimonas</taxon>
    </lineage>
</organism>
<dbReference type="Pfam" id="PF17989">
    <property type="entry name" value="ALP_N"/>
    <property type="match status" value="1"/>
</dbReference>